<evidence type="ECO:0000256" key="1">
    <source>
        <dbReference type="ARBA" id="ARBA00004245"/>
    </source>
</evidence>
<keyword evidence="4" id="KW-0677">Repeat</keyword>
<dbReference type="PROSITE" id="PS51263">
    <property type="entry name" value="ADF_H"/>
    <property type="match status" value="2"/>
</dbReference>
<keyword evidence="3" id="KW-0963">Cytoplasm</keyword>
<dbReference type="Gene3D" id="3.40.20.10">
    <property type="entry name" value="Severin"/>
    <property type="match status" value="2"/>
</dbReference>
<dbReference type="GO" id="GO:0005737">
    <property type="term" value="C:cytoplasm"/>
    <property type="evidence" value="ECO:0007669"/>
    <property type="project" value="TreeGrafter"/>
</dbReference>
<dbReference type="AlphaFoldDB" id="K0KY35"/>
<dbReference type="GO" id="GO:0003785">
    <property type="term" value="F:actin monomer binding"/>
    <property type="evidence" value="ECO:0007669"/>
    <property type="project" value="TreeGrafter"/>
</dbReference>
<keyword evidence="5" id="KW-0009">Actin-binding</keyword>
<evidence type="ECO:0000256" key="6">
    <source>
        <dbReference type="ARBA" id="ARBA00023212"/>
    </source>
</evidence>
<gene>
    <name evidence="10" type="ORF">BN7_5600</name>
</gene>
<name>K0KY35_WICCF</name>
<accession>K0KY35</accession>
<evidence type="ECO:0000256" key="8">
    <source>
        <dbReference type="SAM" id="MobiDB-lite"/>
    </source>
</evidence>
<evidence type="ECO:0000256" key="7">
    <source>
        <dbReference type="ARBA" id="ARBA00038532"/>
    </source>
</evidence>
<evidence type="ECO:0000256" key="4">
    <source>
        <dbReference type="ARBA" id="ARBA00022737"/>
    </source>
</evidence>
<keyword evidence="11" id="KW-1185">Reference proteome</keyword>
<feature type="domain" description="ADF-H" evidence="9">
    <location>
        <begin position="5"/>
        <end position="135"/>
    </location>
</feature>
<comment type="subcellular location">
    <subcellularLocation>
        <location evidence="1">Cytoplasm</location>
        <location evidence="1">Cytoskeleton</location>
    </subcellularLocation>
</comment>
<evidence type="ECO:0000259" key="9">
    <source>
        <dbReference type="PROSITE" id="PS51263"/>
    </source>
</evidence>
<dbReference type="InterPro" id="IPR028458">
    <property type="entry name" value="Twinfilin"/>
</dbReference>
<feature type="domain" description="ADF-H" evidence="9">
    <location>
        <begin position="161"/>
        <end position="297"/>
    </location>
</feature>
<evidence type="ECO:0000256" key="3">
    <source>
        <dbReference type="ARBA" id="ARBA00022490"/>
    </source>
</evidence>
<dbReference type="FunCoup" id="K0KY35">
    <property type="interactions" value="404"/>
</dbReference>
<dbReference type="EMBL" id="CAIF01000222">
    <property type="protein sequence ID" value="CCH46013.1"/>
    <property type="molecule type" value="Genomic_DNA"/>
</dbReference>
<dbReference type="SMART" id="SM00102">
    <property type="entry name" value="ADF"/>
    <property type="match status" value="2"/>
</dbReference>
<dbReference type="CDD" id="cd11285">
    <property type="entry name" value="ADF_Twf-N_like"/>
    <property type="match status" value="1"/>
</dbReference>
<comment type="caution">
    <text evidence="10">The sequence shown here is derived from an EMBL/GenBank/DDBJ whole genome shotgun (WGS) entry which is preliminary data.</text>
</comment>
<feature type="compositionally biased region" description="Acidic residues" evidence="8">
    <location>
        <begin position="290"/>
        <end position="300"/>
    </location>
</feature>
<dbReference type="Pfam" id="PF00241">
    <property type="entry name" value="Cofilin_ADF"/>
    <property type="match status" value="2"/>
</dbReference>
<comment type="similarity">
    <text evidence="2">Belongs to the actin-binding proteins ADF family. Twinfilin subfamily.</text>
</comment>
<dbReference type="InParanoid" id="K0KY35"/>
<dbReference type="PANTHER" id="PTHR13759:SF1">
    <property type="entry name" value="TWINFILIN"/>
    <property type="match status" value="1"/>
</dbReference>
<feature type="compositionally biased region" description="Basic residues" evidence="8">
    <location>
        <begin position="308"/>
        <end position="319"/>
    </location>
</feature>
<sequence length="319" mass="36073">MSAQSGISASAELSESFKTFIDKKQSILLAYIYDEEVKLSNIIEGSSSLKNDFNELKDLVDDSKPQYIIIKHDYNDKLYSFVSFVPDYAAVKDKMLYASSKNTLIRALGSEFFTHILFWNSVDEVSYENWKQSASGDAASNSLSTSEKELQDVKDLEFETVVNTSTKRQLVNHKNELSFKFNPNAKINPEANTLYSFNIDIPKEEIFLSNTSSVSTPKDLLTTISSESPQFNIVKFSTKTFFIYTCPSGSKVKERMIYASNKQGVINHFKQFFTIDKALEAGDAIELELSEFGSENENEDSSAATKPKFNRPTRPGRRR</sequence>
<protein>
    <submittedName>
        <fullName evidence="10">Twinfilin-2</fullName>
    </submittedName>
</protein>
<feature type="region of interest" description="Disordered" evidence="8">
    <location>
        <begin position="290"/>
        <end position="319"/>
    </location>
</feature>
<proteinExistence type="inferred from homology"/>
<comment type="subunit">
    <text evidence="7">Interacts with G-actin; ADP-actin form.</text>
</comment>
<dbReference type="InterPro" id="IPR002108">
    <property type="entry name" value="ADF-H"/>
</dbReference>
<dbReference type="GO" id="GO:0005884">
    <property type="term" value="C:actin filament"/>
    <property type="evidence" value="ECO:0007669"/>
    <property type="project" value="TreeGrafter"/>
</dbReference>
<dbReference type="PANTHER" id="PTHR13759">
    <property type="entry name" value="TWINFILIN"/>
    <property type="match status" value="1"/>
</dbReference>
<dbReference type="GO" id="GO:0030042">
    <property type="term" value="P:actin filament depolymerization"/>
    <property type="evidence" value="ECO:0007669"/>
    <property type="project" value="TreeGrafter"/>
</dbReference>
<reference evidence="10 11" key="1">
    <citation type="journal article" date="2012" name="Eukaryot. Cell">
        <title>Draft genome sequence of Wickerhamomyces ciferrii NRRL Y-1031 F-60-10.</title>
        <authorList>
            <person name="Schneider J."/>
            <person name="Andrea H."/>
            <person name="Blom J."/>
            <person name="Jaenicke S."/>
            <person name="Ruckert C."/>
            <person name="Schorsch C."/>
            <person name="Szczepanowski R."/>
            <person name="Farwick M."/>
            <person name="Goesmann A."/>
            <person name="Puhler A."/>
            <person name="Schaffer S."/>
            <person name="Tauch A."/>
            <person name="Kohler T."/>
            <person name="Brinkrolf K."/>
        </authorList>
    </citation>
    <scope>NUCLEOTIDE SEQUENCE [LARGE SCALE GENOMIC DNA]</scope>
    <source>
        <strain evidence="11">ATCC 14091 / BCRC 22168 / CBS 111 / JCM 3599 / NBRC 0793 / NRRL Y-1031 F-60-10</strain>
    </source>
</reference>
<dbReference type="InterPro" id="IPR029006">
    <property type="entry name" value="ADF-H/Gelsolin-like_dom_sf"/>
</dbReference>
<organism evidence="10 11">
    <name type="scientific">Wickerhamomyces ciferrii (strain ATCC 14091 / BCRC 22168 / CBS 111 / JCM 3599 / NBRC 0793 / NRRL Y-1031 F-60-10)</name>
    <name type="common">Yeast</name>
    <name type="synonym">Pichia ciferrii</name>
    <dbReference type="NCBI Taxonomy" id="1206466"/>
    <lineage>
        <taxon>Eukaryota</taxon>
        <taxon>Fungi</taxon>
        <taxon>Dikarya</taxon>
        <taxon>Ascomycota</taxon>
        <taxon>Saccharomycotina</taxon>
        <taxon>Saccharomycetes</taxon>
        <taxon>Phaffomycetales</taxon>
        <taxon>Wickerhamomycetaceae</taxon>
        <taxon>Wickerhamomyces</taxon>
    </lineage>
</organism>
<evidence type="ECO:0000256" key="2">
    <source>
        <dbReference type="ARBA" id="ARBA00009557"/>
    </source>
</evidence>
<dbReference type="GO" id="GO:0051015">
    <property type="term" value="F:actin filament binding"/>
    <property type="evidence" value="ECO:0007669"/>
    <property type="project" value="TreeGrafter"/>
</dbReference>
<keyword evidence="6" id="KW-0206">Cytoskeleton</keyword>
<evidence type="ECO:0000313" key="11">
    <source>
        <dbReference type="Proteomes" id="UP000009328"/>
    </source>
</evidence>
<dbReference type="eggNOG" id="KOG1747">
    <property type="taxonomic scope" value="Eukaryota"/>
</dbReference>
<dbReference type="GO" id="GO:0051016">
    <property type="term" value="P:barbed-end actin filament capping"/>
    <property type="evidence" value="ECO:0007669"/>
    <property type="project" value="TreeGrafter"/>
</dbReference>
<dbReference type="Proteomes" id="UP000009328">
    <property type="component" value="Unassembled WGS sequence"/>
</dbReference>
<evidence type="ECO:0000256" key="5">
    <source>
        <dbReference type="ARBA" id="ARBA00023203"/>
    </source>
</evidence>
<evidence type="ECO:0000313" key="10">
    <source>
        <dbReference type="EMBL" id="CCH46013.1"/>
    </source>
</evidence>
<dbReference type="STRING" id="1206466.K0KY35"/>
<dbReference type="SUPFAM" id="SSF55753">
    <property type="entry name" value="Actin depolymerizing proteins"/>
    <property type="match status" value="2"/>
</dbReference>
<dbReference type="HOGENOM" id="CLU_031995_0_2_1"/>